<name>X0U8D5_9ZZZZ</name>
<protein>
    <recommendedName>
        <fullName evidence="2">3-keto-5-aminohexanoate cleavage enzyme</fullName>
    </recommendedName>
</protein>
<dbReference type="InterPro" id="IPR013785">
    <property type="entry name" value="Aldolase_TIM"/>
</dbReference>
<dbReference type="AlphaFoldDB" id="X0U8D5"/>
<sequence>MKRKIIIAVAPVKNPGNMLPEQCINPITPEQVAEQTIACAQAGAGMVHLHVRDNNGEQTGDLTHFS</sequence>
<dbReference type="Pfam" id="PF05853">
    <property type="entry name" value="BKACE"/>
    <property type="match status" value="1"/>
</dbReference>
<accession>X0U8D5</accession>
<dbReference type="Gene3D" id="3.20.20.70">
    <property type="entry name" value="Aldolase class I"/>
    <property type="match status" value="1"/>
</dbReference>
<proteinExistence type="predicted"/>
<dbReference type="InterPro" id="IPR008567">
    <property type="entry name" value="BKACE"/>
</dbReference>
<evidence type="ECO:0000313" key="1">
    <source>
        <dbReference type="EMBL" id="GAG01820.1"/>
    </source>
</evidence>
<evidence type="ECO:0008006" key="2">
    <source>
        <dbReference type="Google" id="ProtNLM"/>
    </source>
</evidence>
<dbReference type="EMBL" id="BARS01029197">
    <property type="protein sequence ID" value="GAG01820.1"/>
    <property type="molecule type" value="Genomic_DNA"/>
</dbReference>
<organism evidence="1">
    <name type="scientific">marine sediment metagenome</name>
    <dbReference type="NCBI Taxonomy" id="412755"/>
    <lineage>
        <taxon>unclassified sequences</taxon>
        <taxon>metagenomes</taxon>
        <taxon>ecological metagenomes</taxon>
    </lineage>
</organism>
<reference evidence="1" key="1">
    <citation type="journal article" date="2014" name="Front. Microbiol.">
        <title>High frequency of phylogenetically diverse reductive dehalogenase-homologous genes in deep subseafloor sedimentary metagenomes.</title>
        <authorList>
            <person name="Kawai M."/>
            <person name="Futagami T."/>
            <person name="Toyoda A."/>
            <person name="Takaki Y."/>
            <person name="Nishi S."/>
            <person name="Hori S."/>
            <person name="Arai W."/>
            <person name="Tsubouchi T."/>
            <person name="Morono Y."/>
            <person name="Uchiyama I."/>
            <person name="Ito T."/>
            <person name="Fujiyama A."/>
            <person name="Inagaki F."/>
            <person name="Takami H."/>
        </authorList>
    </citation>
    <scope>NUCLEOTIDE SEQUENCE</scope>
    <source>
        <strain evidence="1">Expedition CK06-06</strain>
    </source>
</reference>
<feature type="non-terminal residue" evidence="1">
    <location>
        <position position="66"/>
    </location>
</feature>
<comment type="caution">
    <text evidence="1">The sequence shown here is derived from an EMBL/GenBank/DDBJ whole genome shotgun (WGS) entry which is preliminary data.</text>
</comment>
<dbReference type="GO" id="GO:0043720">
    <property type="term" value="F:3-keto-5-aminohexanoate cleavage activity"/>
    <property type="evidence" value="ECO:0007669"/>
    <property type="project" value="InterPro"/>
</dbReference>
<gene>
    <name evidence="1" type="ORF">S01H1_45664</name>
</gene>